<evidence type="ECO:0000256" key="1">
    <source>
        <dbReference type="SAM" id="SignalP"/>
    </source>
</evidence>
<sequence length="292" mass="32933">MKKQLICTVLSLFFASVISAQNNDIDKNLTMYSEVWDAIINNGEIEKINSENFDKNATIVMRPENIVGIENFKAYYQNFLTGFSEIEFTIIDAFGQEDKIVKHWNFKGKHTGDFFGIPPTGKEVKVQGVTLVKMKNAKILQEQDFMDNMEFYSQLGLISDPNNKAVINSLYEAFSIGDIPAALSTMDPEIVWNEAEGNSYASGNPYIGPEAVLNGVFAKIGADHEYFKLNDIELHEMSNNKVLATLRYNAKIKDNAATYDAQVAHLFTLKDGKIISFQQFVDTKKIDEAFKM</sequence>
<dbReference type="InterPro" id="IPR009959">
    <property type="entry name" value="Cyclase_SnoaL-like"/>
</dbReference>
<name>A0A495PTJ3_9FLAO</name>
<keyword evidence="4" id="KW-1185">Reference proteome</keyword>
<proteinExistence type="predicted"/>
<evidence type="ECO:0000313" key="3">
    <source>
        <dbReference type="EMBL" id="RKS53933.1"/>
    </source>
</evidence>
<dbReference type="OrthoDB" id="7876517at2"/>
<gene>
    <name evidence="3" type="ORF">BC962_2200</name>
</gene>
<dbReference type="InterPro" id="IPR037401">
    <property type="entry name" value="SnoaL-like"/>
</dbReference>
<dbReference type="PANTHER" id="PTHR41252:SF1">
    <property type="entry name" value="BLR2505 PROTEIN"/>
    <property type="match status" value="1"/>
</dbReference>
<accession>A0A495PTJ3</accession>
<evidence type="ECO:0000259" key="2">
    <source>
        <dbReference type="Pfam" id="PF12680"/>
    </source>
</evidence>
<dbReference type="InterPro" id="IPR032710">
    <property type="entry name" value="NTF2-like_dom_sf"/>
</dbReference>
<dbReference type="SUPFAM" id="SSF54427">
    <property type="entry name" value="NTF2-like"/>
    <property type="match status" value="2"/>
</dbReference>
<dbReference type="Gene3D" id="3.10.450.50">
    <property type="match status" value="2"/>
</dbReference>
<dbReference type="RefSeq" id="WP_121345999.1">
    <property type="nucleotide sequence ID" value="NZ_RBLG01000002.1"/>
</dbReference>
<feature type="domain" description="SnoaL-like" evidence="2">
    <location>
        <begin position="170"/>
        <end position="276"/>
    </location>
</feature>
<dbReference type="Proteomes" id="UP000276282">
    <property type="component" value="Unassembled WGS sequence"/>
</dbReference>
<evidence type="ECO:0000313" key="4">
    <source>
        <dbReference type="Proteomes" id="UP000276282"/>
    </source>
</evidence>
<dbReference type="GO" id="GO:0030638">
    <property type="term" value="P:polyketide metabolic process"/>
    <property type="evidence" value="ECO:0007669"/>
    <property type="project" value="InterPro"/>
</dbReference>
<dbReference type="AlphaFoldDB" id="A0A495PTJ3"/>
<keyword evidence="1" id="KW-0732">Signal</keyword>
<comment type="caution">
    <text evidence="3">The sequence shown here is derived from an EMBL/GenBank/DDBJ whole genome shotgun (WGS) entry which is preliminary data.</text>
</comment>
<protein>
    <recommendedName>
        <fullName evidence="2">SnoaL-like domain-containing protein</fullName>
    </recommendedName>
</protein>
<feature type="signal peptide" evidence="1">
    <location>
        <begin position="1"/>
        <end position="20"/>
    </location>
</feature>
<dbReference type="Pfam" id="PF07366">
    <property type="entry name" value="SnoaL"/>
    <property type="match status" value="1"/>
</dbReference>
<dbReference type="EMBL" id="RBLG01000002">
    <property type="protein sequence ID" value="RKS53933.1"/>
    <property type="molecule type" value="Genomic_DNA"/>
</dbReference>
<organism evidence="3 4">
    <name type="scientific">Gillisia mitskevichiae</name>
    <dbReference type="NCBI Taxonomy" id="270921"/>
    <lineage>
        <taxon>Bacteria</taxon>
        <taxon>Pseudomonadati</taxon>
        <taxon>Bacteroidota</taxon>
        <taxon>Flavobacteriia</taxon>
        <taxon>Flavobacteriales</taxon>
        <taxon>Flavobacteriaceae</taxon>
        <taxon>Gillisia</taxon>
    </lineage>
</organism>
<feature type="chain" id="PRO_5019790201" description="SnoaL-like domain-containing protein" evidence="1">
    <location>
        <begin position="21"/>
        <end position="292"/>
    </location>
</feature>
<reference evidence="3 4" key="1">
    <citation type="submission" date="2018-10" db="EMBL/GenBank/DDBJ databases">
        <title>Genomic Encyclopedia of Archaeal and Bacterial Type Strains, Phase II (KMG-II): from individual species to whole genera.</title>
        <authorList>
            <person name="Goeker M."/>
        </authorList>
    </citation>
    <scope>NUCLEOTIDE SEQUENCE [LARGE SCALE GENOMIC DNA]</scope>
    <source>
        <strain evidence="3 4">DSM 19839</strain>
    </source>
</reference>
<dbReference type="Pfam" id="PF12680">
    <property type="entry name" value="SnoaL_2"/>
    <property type="match status" value="1"/>
</dbReference>
<dbReference type="PANTHER" id="PTHR41252">
    <property type="entry name" value="BLR2505 PROTEIN"/>
    <property type="match status" value="1"/>
</dbReference>